<evidence type="ECO:0000313" key="12">
    <source>
        <dbReference type="Proteomes" id="UP001230289"/>
    </source>
</evidence>
<dbReference type="SUPFAM" id="SSF143631">
    <property type="entry name" value="ApbE-like"/>
    <property type="match status" value="1"/>
</dbReference>
<dbReference type="RefSeq" id="WP_308489548.1">
    <property type="nucleotide sequence ID" value="NZ_JAVFCB010000006.1"/>
</dbReference>
<dbReference type="EMBL" id="JAVFCB010000006">
    <property type="protein sequence ID" value="MDQ4214605.1"/>
    <property type="molecule type" value="Genomic_DNA"/>
</dbReference>
<comment type="cofactor">
    <cofactor evidence="1">
        <name>Mg(2+)</name>
        <dbReference type="ChEBI" id="CHEBI:18420"/>
    </cofactor>
</comment>
<keyword evidence="12" id="KW-1185">Reference proteome</keyword>
<organism evidence="11 12">
    <name type="scientific">Microbacterium capsulatum</name>
    <dbReference type="NCBI Taxonomy" id="3041921"/>
    <lineage>
        <taxon>Bacteria</taxon>
        <taxon>Bacillati</taxon>
        <taxon>Actinomycetota</taxon>
        <taxon>Actinomycetes</taxon>
        <taxon>Micrococcales</taxon>
        <taxon>Microbacteriaceae</taxon>
        <taxon>Microbacterium</taxon>
    </lineage>
</organism>
<sequence>MSAGPHRHVRTAALMGTVASVHVLAAESEPGAGTSARITAAMTAALDELHELDRLFSPFRHDSQISALRDGRIGWDDADPRILEVADACARLTTVSAGRFDARRQGWFDPTGLVKGWAVERAAMHHLAPLVAEAGTVAAGLSAGGDMQLLTAPDAAWTWNVGIADPLSPGALRATVPVRDGAVATSGAAERGAHIVDPRTGSAVVDPATATVLAPRLSDADAWATIAVVAGFDDLTWLRSAPDTSGMLIASDGRIRRWAHGVEIAEAADLLVPGR</sequence>
<evidence type="ECO:0000256" key="6">
    <source>
        <dbReference type="ARBA" id="ARBA00022723"/>
    </source>
</evidence>
<evidence type="ECO:0000313" key="11">
    <source>
        <dbReference type="EMBL" id="MDQ4214605.1"/>
    </source>
</evidence>
<evidence type="ECO:0000256" key="2">
    <source>
        <dbReference type="ARBA" id="ARBA00011955"/>
    </source>
</evidence>
<keyword evidence="4" id="KW-0285">Flavoprotein</keyword>
<accession>A0ABU0XKG0</accession>
<reference evidence="11 12" key="1">
    <citation type="submission" date="2023-08" db="EMBL/GenBank/DDBJ databases">
        <title>Microbacterium sp. nov., isolated from a waste landfill.</title>
        <authorList>
            <person name="Wen W."/>
        </authorList>
    </citation>
    <scope>NUCLEOTIDE SEQUENCE [LARGE SCALE GENOMIC DNA]</scope>
    <source>
        <strain evidence="11 12">ASV81</strain>
    </source>
</reference>
<evidence type="ECO:0000256" key="9">
    <source>
        <dbReference type="ARBA" id="ARBA00031306"/>
    </source>
</evidence>
<evidence type="ECO:0000256" key="3">
    <source>
        <dbReference type="ARBA" id="ARBA00016337"/>
    </source>
</evidence>
<gene>
    <name evidence="11" type="ORF">RBR11_11840</name>
</gene>
<comment type="caution">
    <text evidence="11">The sequence shown here is derived from an EMBL/GenBank/DDBJ whole genome shotgun (WGS) entry which is preliminary data.</text>
</comment>
<keyword evidence="8" id="KW-0460">Magnesium</keyword>
<dbReference type="PANTHER" id="PTHR30040">
    <property type="entry name" value="THIAMINE BIOSYNTHESIS LIPOPROTEIN APBE"/>
    <property type="match status" value="1"/>
</dbReference>
<proteinExistence type="predicted"/>
<dbReference type="Gene3D" id="3.10.520.10">
    <property type="entry name" value="ApbE-like domains"/>
    <property type="match status" value="2"/>
</dbReference>
<comment type="catalytic activity">
    <reaction evidence="10">
        <text>L-threonyl-[protein] + FAD = FMN-L-threonyl-[protein] + AMP + H(+)</text>
        <dbReference type="Rhea" id="RHEA:36847"/>
        <dbReference type="Rhea" id="RHEA-COMP:11060"/>
        <dbReference type="Rhea" id="RHEA-COMP:11061"/>
        <dbReference type="ChEBI" id="CHEBI:15378"/>
        <dbReference type="ChEBI" id="CHEBI:30013"/>
        <dbReference type="ChEBI" id="CHEBI:57692"/>
        <dbReference type="ChEBI" id="CHEBI:74257"/>
        <dbReference type="ChEBI" id="CHEBI:456215"/>
        <dbReference type="EC" id="2.7.1.180"/>
    </reaction>
</comment>
<keyword evidence="7" id="KW-0274">FAD</keyword>
<evidence type="ECO:0000256" key="8">
    <source>
        <dbReference type="ARBA" id="ARBA00022842"/>
    </source>
</evidence>
<keyword evidence="5 11" id="KW-0808">Transferase</keyword>
<keyword evidence="6" id="KW-0479">Metal-binding</keyword>
<dbReference type="PANTHER" id="PTHR30040:SF2">
    <property type="entry name" value="FAD:PROTEIN FMN TRANSFERASE"/>
    <property type="match status" value="1"/>
</dbReference>
<evidence type="ECO:0000256" key="10">
    <source>
        <dbReference type="ARBA" id="ARBA00048540"/>
    </source>
</evidence>
<dbReference type="GO" id="GO:0016740">
    <property type="term" value="F:transferase activity"/>
    <property type="evidence" value="ECO:0007669"/>
    <property type="project" value="UniProtKB-KW"/>
</dbReference>
<evidence type="ECO:0000256" key="4">
    <source>
        <dbReference type="ARBA" id="ARBA00022630"/>
    </source>
</evidence>
<dbReference type="InterPro" id="IPR003374">
    <property type="entry name" value="ApbE-like_sf"/>
</dbReference>
<name>A0ABU0XKG0_9MICO</name>
<evidence type="ECO:0000256" key="7">
    <source>
        <dbReference type="ARBA" id="ARBA00022827"/>
    </source>
</evidence>
<dbReference type="Proteomes" id="UP001230289">
    <property type="component" value="Unassembled WGS sequence"/>
</dbReference>
<evidence type="ECO:0000256" key="1">
    <source>
        <dbReference type="ARBA" id="ARBA00001946"/>
    </source>
</evidence>
<protein>
    <recommendedName>
        <fullName evidence="3">FAD:protein FMN transferase</fullName>
        <ecNumber evidence="2">2.7.1.180</ecNumber>
    </recommendedName>
    <alternativeName>
        <fullName evidence="9">Flavin transferase</fullName>
    </alternativeName>
</protein>
<dbReference type="InterPro" id="IPR024932">
    <property type="entry name" value="ApbE"/>
</dbReference>
<evidence type="ECO:0000256" key="5">
    <source>
        <dbReference type="ARBA" id="ARBA00022679"/>
    </source>
</evidence>
<dbReference type="EC" id="2.7.1.180" evidence="2"/>
<dbReference type="Pfam" id="PF02424">
    <property type="entry name" value="ApbE"/>
    <property type="match status" value="2"/>
</dbReference>